<gene>
    <name evidence="1" type="ORF">IAB98_06060</name>
</gene>
<dbReference type="EMBL" id="DVHU01000057">
    <property type="protein sequence ID" value="HIR92964.1"/>
    <property type="molecule type" value="Genomic_DNA"/>
</dbReference>
<keyword evidence="1" id="KW-0418">Kinase</keyword>
<dbReference type="GO" id="GO:0016301">
    <property type="term" value="F:kinase activity"/>
    <property type="evidence" value="ECO:0007669"/>
    <property type="project" value="UniProtKB-KW"/>
</dbReference>
<name>A0A9D1JFJ3_9FIRM</name>
<reference evidence="1" key="1">
    <citation type="submission" date="2020-10" db="EMBL/GenBank/DDBJ databases">
        <authorList>
            <person name="Gilroy R."/>
        </authorList>
    </citation>
    <scope>NUCLEOTIDE SEQUENCE</scope>
    <source>
        <strain evidence="1">ChiSxjej1B13-7041</strain>
    </source>
</reference>
<organism evidence="1 2">
    <name type="scientific">Candidatus Egerieimonas intestinavium</name>
    <dbReference type="NCBI Taxonomy" id="2840777"/>
    <lineage>
        <taxon>Bacteria</taxon>
        <taxon>Bacillati</taxon>
        <taxon>Bacillota</taxon>
        <taxon>Clostridia</taxon>
        <taxon>Lachnospirales</taxon>
        <taxon>Lachnospiraceae</taxon>
        <taxon>Lachnospiraceae incertae sedis</taxon>
        <taxon>Candidatus Egerieimonas</taxon>
    </lineage>
</organism>
<dbReference type="SUPFAM" id="SSF52540">
    <property type="entry name" value="P-loop containing nucleoside triphosphate hydrolases"/>
    <property type="match status" value="1"/>
</dbReference>
<keyword evidence="1" id="KW-0808">Transferase</keyword>
<protein>
    <submittedName>
        <fullName evidence="1">Cytidylate kinase-like family protein</fullName>
    </submittedName>
</protein>
<dbReference type="Gene3D" id="3.40.50.300">
    <property type="entry name" value="P-loop containing nucleotide triphosphate hydrolases"/>
    <property type="match status" value="1"/>
</dbReference>
<dbReference type="InterPro" id="IPR027417">
    <property type="entry name" value="P-loop_NTPase"/>
</dbReference>
<dbReference type="Proteomes" id="UP000886841">
    <property type="component" value="Unassembled WGS sequence"/>
</dbReference>
<comment type="caution">
    <text evidence="1">The sequence shown here is derived from an EMBL/GenBank/DDBJ whole genome shotgun (WGS) entry which is preliminary data.</text>
</comment>
<dbReference type="AlphaFoldDB" id="A0A9D1JFJ3"/>
<proteinExistence type="predicted"/>
<reference evidence="1" key="2">
    <citation type="journal article" date="2021" name="PeerJ">
        <title>Extensive microbial diversity within the chicken gut microbiome revealed by metagenomics and culture.</title>
        <authorList>
            <person name="Gilroy R."/>
            <person name="Ravi A."/>
            <person name="Getino M."/>
            <person name="Pursley I."/>
            <person name="Horton D.L."/>
            <person name="Alikhan N.F."/>
            <person name="Baker D."/>
            <person name="Gharbi K."/>
            <person name="Hall N."/>
            <person name="Watson M."/>
            <person name="Adriaenssens E.M."/>
            <person name="Foster-Nyarko E."/>
            <person name="Jarju S."/>
            <person name="Secka A."/>
            <person name="Antonio M."/>
            <person name="Oren A."/>
            <person name="Chaudhuri R.R."/>
            <person name="La Ragione R."/>
            <person name="Hildebrand F."/>
            <person name="Pallen M.J."/>
        </authorList>
    </citation>
    <scope>NUCLEOTIDE SEQUENCE</scope>
    <source>
        <strain evidence="1">ChiSxjej1B13-7041</strain>
    </source>
</reference>
<dbReference type="Pfam" id="PF13189">
    <property type="entry name" value="Cytidylate_kin2"/>
    <property type="match status" value="1"/>
</dbReference>
<evidence type="ECO:0000313" key="2">
    <source>
        <dbReference type="Proteomes" id="UP000886841"/>
    </source>
</evidence>
<evidence type="ECO:0000313" key="1">
    <source>
        <dbReference type="EMBL" id="HIR92964.1"/>
    </source>
</evidence>
<sequence>MKNIVVTIARQYGSGGRTIGRMLAKELGVPFYDRELLEMASEDSGIHVKYFGAADEKVKTSAKLKGAHIYSGELLSPESKAFVSDDNLFNYTAKTIKRLASQQSCVIIGRCADFVLREYPNVASVFIHAPADFCLEQAMQRNSMSTKDMQKFIEKTDKYRGDFYEHYTGRRWADLRNYDLCLNSGKLGFEKTVEEIKAYLKIRFGDFETEE</sequence>
<accession>A0A9D1JFJ3</accession>